<dbReference type="FunFam" id="1.10.10.10:FF:000001">
    <property type="entry name" value="LysR family transcriptional regulator"/>
    <property type="match status" value="1"/>
</dbReference>
<gene>
    <name evidence="6" type="ORF">RAMLITH_24975</name>
</gene>
<dbReference type="InterPro" id="IPR005119">
    <property type="entry name" value="LysR_subst-bd"/>
</dbReference>
<name>A0A7X6I8X3_9BURK</name>
<dbReference type="SUPFAM" id="SSF46785">
    <property type="entry name" value="Winged helix' DNA-binding domain"/>
    <property type="match status" value="1"/>
</dbReference>
<organism evidence="6 7">
    <name type="scientific">Ramlibacter lithotrophicus</name>
    <dbReference type="NCBI Taxonomy" id="2606681"/>
    <lineage>
        <taxon>Bacteria</taxon>
        <taxon>Pseudomonadati</taxon>
        <taxon>Pseudomonadota</taxon>
        <taxon>Betaproteobacteria</taxon>
        <taxon>Burkholderiales</taxon>
        <taxon>Comamonadaceae</taxon>
        <taxon>Ramlibacter</taxon>
    </lineage>
</organism>
<keyword evidence="2" id="KW-0805">Transcription regulation</keyword>
<dbReference type="Gene3D" id="3.40.190.10">
    <property type="entry name" value="Periplasmic binding protein-like II"/>
    <property type="match status" value="2"/>
</dbReference>
<keyword evidence="3" id="KW-0238">DNA-binding</keyword>
<accession>A0A7X6I8X3</accession>
<evidence type="ECO:0000313" key="6">
    <source>
        <dbReference type="EMBL" id="NKE69071.1"/>
    </source>
</evidence>
<evidence type="ECO:0000256" key="3">
    <source>
        <dbReference type="ARBA" id="ARBA00023125"/>
    </source>
</evidence>
<dbReference type="GO" id="GO:0003700">
    <property type="term" value="F:DNA-binding transcription factor activity"/>
    <property type="evidence" value="ECO:0007669"/>
    <property type="project" value="InterPro"/>
</dbReference>
<dbReference type="AlphaFoldDB" id="A0A7X6I8X3"/>
<dbReference type="InterPro" id="IPR036390">
    <property type="entry name" value="WH_DNA-bd_sf"/>
</dbReference>
<comment type="similarity">
    <text evidence="1">Belongs to the LysR transcriptional regulatory family.</text>
</comment>
<evidence type="ECO:0000256" key="1">
    <source>
        <dbReference type="ARBA" id="ARBA00009437"/>
    </source>
</evidence>
<dbReference type="PANTHER" id="PTHR30419:SF8">
    <property type="entry name" value="NITROGEN ASSIMILATION TRANSCRIPTIONAL ACTIVATOR-RELATED"/>
    <property type="match status" value="1"/>
</dbReference>
<dbReference type="InterPro" id="IPR050950">
    <property type="entry name" value="HTH-type_LysR_regulators"/>
</dbReference>
<protein>
    <submittedName>
        <fullName evidence="6">LysR family transcriptional regulator</fullName>
    </submittedName>
</protein>
<dbReference type="PANTHER" id="PTHR30419">
    <property type="entry name" value="HTH-TYPE TRANSCRIPTIONAL REGULATOR YBHD"/>
    <property type="match status" value="1"/>
</dbReference>
<dbReference type="EMBL" id="VTOX01000015">
    <property type="protein sequence ID" value="NKE69071.1"/>
    <property type="molecule type" value="Genomic_DNA"/>
</dbReference>
<dbReference type="GO" id="GO:0003677">
    <property type="term" value="F:DNA binding"/>
    <property type="evidence" value="ECO:0007669"/>
    <property type="project" value="UniProtKB-KW"/>
</dbReference>
<keyword evidence="7" id="KW-1185">Reference proteome</keyword>
<dbReference type="CDD" id="cd08440">
    <property type="entry name" value="PBP2_LTTR_like_4"/>
    <property type="match status" value="1"/>
</dbReference>
<feature type="domain" description="HTH lysR-type" evidence="5">
    <location>
        <begin position="5"/>
        <end position="62"/>
    </location>
</feature>
<dbReference type="Proteomes" id="UP000521868">
    <property type="component" value="Unassembled WGS sequence"/>
</dbReference>
<comment type="caution">
    <text evidence="6">The sequence shown here is derived from an EMBL/GenBank/DDBJ whole genome shotgun (WGS) entry which is preliminary data.</text>
</comment>
<dbReference type="InterPro" id="IPR000847">
    <property type="entry name" value="LysR_HTH_N"/>
</dbReference>
<sequence>MTMSIKYRPLKAFLLAVQTGSFTHAADRLGVTQPSFTALIRDLEDILGVRLFDRNTRGIALTAAGKDFLARIERPVADLEEAYRSILDLAAVRRGSVVVGSLPSTSLTLVPPALRMLRAAHPTLRVRVVEAHNDDLVTMVRTNQIEFAIAAMLAPAADLAFQPLLEDAFAAVFPAGHELAARPRLHWRDVAPHDLILLSRGSSVRELYDEAMGDRPSTATAASRYDVTHMTTAIRLVRQGLGITVLPSLALPELDLKGLLACRLADASARRTIGVLHRKDRSLSAAASAFAAQLAAVAASVIRDAGGKARSKPAVPR</sequence>
<evidence type="ECO:0000259" key="5">
    <source>
        <dbReference type="PROSITE" id="PS50931"/>
    </source>
</evidence>
<dbReference type="Gene3D" id="1.10.10.10">
    <property type="entry name" value="Winged helix-like DNA-binding domain superfamily/Winged helix DNA-binding domain"/>
    <property type="match status" value="1"/>
</dbReference>
<dbReference type="PROSITE" id="PS50931">
    <property type="entry name" value="HTH_LYSR"/>
    <property type="match status" value="1"/>
</dbReference>
<reference evidence="6 7" key="1">
    <citation type="journal article" date="2020" name="Nature">
        <title>Bacterial chemolithoautotrophy via manganese oxidation.</title>
        <authorList>
            <person name="Yu H."/>
            <person name="Leadbetter J.R."/>
        </authorList>
    </citation>
    <scope>NUCLEOTIDE SEQUENCE [LARGE SCALE GENOMIC DNA]</scope>
    <source>
        <strain evidence="6 7">RBP-1</strain>
    </source>
</reference>
<dbReference type="Pfam" id="PF03466">
    <property type="entry name" value="LysR_substrate"/>
    <property type="match status" value="1"/>
</dbReference>
<evidence type="ECO:0000256" key="4">
    <source>
        <dbReference type="ARBA" id="ARBA00023163"/>
    </source>
</evidence>
<dbReference type="SUPFAM" id="SSF53850">
    <property type="entry name" value="Periplasmic binding protein-like II"/>
    <property type="match status" value="1"/>
</dbReference>
<dbReference type="InterPro" id="IPR036388">
    <property type="entry name" value="WH-like_DNA-bd_sf"/>
</dbReference>
<keyword evidence="4" id="KW-0804">Transcription</keyword>
<proteinExistence type="inferred from homology"/>
<dbReference type="Pfam" id="PF00126">
    <property type="entry name" value="HTH_1"/>
    <property type="match status" value="1"/>
</dbReference>
<dbReference type="GO" id="GO:0005829">
    <property type="term" value="C:cytosol"/>
    <property type="evidence" value="ECO:0007669"/>
    <property type="project" value="TreeGrafter"/>
</dbReference>
<evidence type="ECO:0000256" key="2">
    <source>
        <dbReference type="ARBA" id="ARBA00023015"/>
    </source>
</evidence>
<dbReference type="PRINTS" id="PR00039">
    <property type="entry name" value="HTHLYSR"/>
</dbReference>
<evidence type="ECO:0000313" key="7">
    <source>
        <dbReference type="Proteomes" id="UP000521868"/>
    </source>
</evidence>